<evidence type="ECO:0000256" key="2">
    <source>
        <dbReference type="SAM" id="SignalP"/>
    </source>
</evidence>
<protein>
    <recommendedName>
        <fullName evidence="3">CBM-cenC domain-containing protein</fullName>
    </recommendedName>
</protein>
<comment type="caution">
    <text evidence="4">The sequence shown here is derived from an EMBL/GenBank/DDBJ whole genome shotgun (WGS) entry which is preliminary data.</text>
</comment>
<dbReference type="AlphaFoldDB" id="A0A972JIP2"/>
<reference evidence="4" key="1">
    <citation type="submission" date="2020-02" db="EMBL/GenBank/DDBJ databases">
        <title>Flavobacterium sp. genome.</title>
        <authorList>
            <person name="Jung H.S."/>
            <person name="Baek J.H."/>
            <person name="Jeon C.O."/>
        </authorList>
    </citation>
    <scope>NUCLEOTIDE SEQUENCE</scope>
    <source>
        <strain evidence="4">SE-s28</strain>
    </source>
</reference>
<evidence type="ECO:0000313" key="4">
    <source>
        <dbReference type="EMBL" id="NMH27417.1"/>
    </source>
</evidence>
<dbReference type="EMBL" id="JAAMPU010000100">
    <property type="protein sequence ID" value="NMH27417.1"/>
    <property type="molecule type" value="Genomic_DNA"/>
</dbReference>
<dbReference type="Gene3D" id="2.60.120.260">
    <property type="entry name" value="Galactose-binding domain-like"/>
    <property type="match status" value="2"/>
</dbReference>
<proteinExistence type="predicted"/>
<dbReference type="InterPro" id="IPR003305">
    <property type="entry name" value="CenC_carb-bd"/>
</dbReference>
<dbReference type="GO" id="GO:0016798">
    <property type="term" value="F:hydrolase activity, acting on glycosyl bonds"/>
    <property type="evidence" value="ECO:0007669"/>
    <property type="project" value="InterPro"/>
</dbReference>
<organism evidence="4 5">
    <name type="scientific">Flavobacterium silvaticum</name>
    <dbReference type="NCBI Taxonomy" id="1852020"/>
    <lineage>
        <taxon>Bacteria</taxon>
        <taxon>Pseudomonadati</taxon>
        <taxon>Bacteroidota</taxon>
        <taxon>Flavobacteriia</taxon>
        <taxon>Flavobacteriales</taxon>
        <taxon>Flavobacteriaceae</taxon>
        <taxon>Flavobacterium</taxon>
    </lineage>
</organism>
<keyword evidence="5" id="KW-1185">Reference proteome</keyword>
<evidence type="ECO:0000313" key="5">
    <source>
        <dbReference type="Proteomes" id="UP000712080"/>
    </source>
</evidence>
<feature type="chain" id="PRO_5036941622" description="CBM-cenC domain-containing protein" evidence="2">
    <location>
        <begin position="19"/>
        <end position="331"/>
    </location>
</feature>
<accession>A0A972JIP2</accession>
<sequence>MKYFFLLLATISISDAFAQNLIRNGGFETDTNFWRGSATISPYDKKMGNGSGFIQQYVGQEWKGIDQIATVPKNVAAINFSGWLRPDGIAVGKETYNTGVYTVEFLDASDKSLGTKNIGSVSGTSAWTQFKNLVALPPNTSKIRIMLALAQTSGVLYFDEIRAMGITAEEYAKLTAPSESSIASKLFSNGNFENGLQYWTGNGKLSSDKKEGTSALEVSSENFDWVASDQSADIPQDAKSISVSGWLRAQNIRQGKETWNNGVFIIELTSDGTQKTMPDQLIGSVTKTTDWAFFERVIQIPAGTKKIRIMLALSQCQGTLLADDINVAFIK</sequence>
<feature type="domain" description="CBM-cenC" evidence="3">
    <location>
        <begin position="185"/>
        <end position="313"/>
    </location>
</feature>
<name>A0A972JIP2_9FLAO</name>
<evidence type="ECO:0000259" key="3">
    <source>
        <dbReference type="Pfam" id="PF02018"/>
    </source>
</evidence>
<dbReference type="Pfam" id="PF02018">
    <property type="entry name" value="CBM_4_9"/>
    <property type="match status" value="1"/>
</dbReference>
<dbReference type="RefSeq" id="WP_169526415.1">
    <property type="nucleotide sequence ID" value="NZ_JAAMPU010000100.1"/>
</dbReference>
<gene>
    <name evidence="4" type="ORF">G6047_05175</name>
</gene>
<feature type="signal peptide" evidence="2">
    <location>
        <begin position="1"/>
        <end position="18"/>
    </location>
</feature>
<keyword evidence="1" id="KW-0378">Hydrolase</keyword>
<evidence type="ECO:0000256" key="1">
    <source>
        <dbReference type="ARBA" id="ARBA00022801"/>
    </source>
</evidence>
<dbReference type="Proteomes" id="UP000712080">
    <property type="component" value="Unassembled WGS sequence"/>
</dbReference>
<keyword evidence="2" id="KW-0732">Signal</keyword>